<dbReference type="SUPFAM" id="SSF48464">
    <property type="entry name" value="ENTH/VHS domain"/>
    <property type="match status" value="1"/>
</dbReference>
<comment type="caution">
    <text evidence="3">The sequence shown here is derived from an EMBL/GenBank/DDBJ whole genome shotgun (WGS) entry which is preliminary data.</text>
</comment>
<proteinExistence type="predicted"/>
<feature type="compositionally biased region" description="Basic residues" evidence="1">
    <location>
        <begin position="1"/>
        <end position="12"/>
    </location>
</feature>
<feature type="region of interest" description="Disordered" evidence="1">
    <location>
        <begin position="1"/>
        <end position="25"/>
    </location>
</feature>
<dbReference type="GeneID" id="30004596"/>
<evidence type="ECO:0000313" key="4">
    <source>
        <dbReference type="Proteomes" id="UP000078343"/>
    </source>
</evidence>
<dbReference type="RefSeq" id="XP_018697821.1">
    <property type="nucleotide sequence ID" value="XM_018831942.1"/>
</dbReference>
<protein>
    <recommendedName>
        <fullName evidence="2">GAT domain-containing protein</fullName>
    </recommendedName>
</protein>
<dbReference type="InterPro" id="IPR008942">
    <property type="entry name" value="ENTH_VHS"/>
</dbReference>
<feature type="compositionally biased region" description="Polar residues" evidence="1">
    <location>
        <begin position="339"/>
        <end position="358"/>
    </location>
</feature>
<dbReference type="AlphaFoldDB" id="A0A178ZXE0"/>
<dbReference type="Gene3D" id="1.20.58.160">
    <property type="match status" value="1"/>
</dbReference>
<accession>A0A178ZXE0</accession>
<feature type="compositionally biased region" description="Pro residues" evidence="1">
    <location>
        <begin position="396"/>
        <end position="415"/>
    </location>
</feature>
<dbReference type="Proteomes" id="UP000078343">
    <property type="component" value="Unassembled WGS sequence"/>
</dbReference>
<feature type="compositionally biased region" description="Polar residues" evidence="1">
    <location>
        <begin position="15"/>
        <end position="25"/>
    </location>
</feature>
<keyword evidence="4" id="KW-1185">Reference proteome</keyword>
<feature type="compositionally biased region" description="Basic and acidic residues" evidence="1">
    <location>
        <begin position="530"/>
        <end position="540"/>
    </location>
</feature>
<feature type="region of interest" description="Disordered" evidence="1">
    <location>
        <begin position="311"/>
        <end position="590"/>
    </location>
</feature>
<sequence length="590" mass="64294">MKKFLGNIKKKSSSPDRNGSGSTFVLPQGDAPEAVVVREVTAFCESGAPNSDTAGEEYLHLPAIVDAAESSPTAAKEAAATIRRYLGKDHYQRGFAQYNAVMLTRILTDNPAQAFTQNFDHKFVATVKELLREGKDTSVQQILRETLDYFEFDKAPGNDTLGPLMEMWKKEKGKRNALRPPVSLSVEEDMEGKLIMVATQQAAQIPGGAYSGHYPQQQSRRRDTLPPPEELVGRIEEAKTTARLLVQTVQSTPQAELLANDLVKEFAERAKTMQRSIQSYLNAQNPAPDPDTTLTLIETNDQLNIAMSKHHRAVLQARKASGMATPSPQPQPEPQQNPLFTPQQHVPGQNVYAQTSQPPSVPPDHGPFSSSPPRRQNTVPTPVSPLRRDEADELYAPPPGPPPSKMGAPPHPPPSTAQNPYDFSNAAAFSSAYAAPEQPPPVPTRVRPQSHVYSSSADYGVAENPFADDAYGAPQQQPRSNALFDRQQNTPSPRPPQQYATNPYPQELPSDQARPGPYNAGYQPTPSYIHRQESSADHLTMHGGGPPAPSTTAAPNGRTSYPPSSGYTSNPVSPIDETQGVGRQMHDLHI</sequence>
<evidence type="ECO:0000259" key="2">
    <source>
        <dbReference type="PROSITE" id="PS50909"/>
    </source>
</evidence>
<feature type="domain" description="GAT" evidence="2">
    <location>
        <begin position="226"/>
        <end position="315"/>
    </location>
</feature>
<name>A0A178ZXE0_9EURO</name>
<dbReference type="PROSITE" id="PS50909">
    <property type="entry name" value="GAT"/>
    <property type="match status" value="1"/>
</dbReference>
<dbReference type="OrthoDB" id="5393057at2759"/>
<dbReference type="GO" id="GO:0043130">
    <property type="term" value="F:ubiquitin binding"/>
    <property type="evidence" value="ECO:0007669"/>
    <property type="project" value="InterPro"/>
</dbReference>
<evidence type="ECO:0000256" key="1">
    <source>
        <dbReference type="SAM" id="MobiDB-lite"/>
    </source>
</evidence>
<evidence type="ECO:0000313" key="3">
    <source>
        <dbReference type="EMBL" id="OAP64454.1"/>
    </source>
</evidence>
<feature type="compositionally biased region" description="Polar residues" evidence="1">
    <location>
        <begin position="474"/>
        <end position="491"/>
    </location>
</feature>
<feature type="compositionally biased region" description="Polar residues" evidence="1">
    <location>
        <begin position="368"/>
        <end position="381"/>
    </location>
</feature>
<dbReference type="InterPro" id="IPR004152">
    <property type="entry name" value="GAT_dom"/>
</dbReference>
<gene>
    <name evidence="3" type="ORF">AYL99_00426</name>
</gene>
<dbReference type="SUPFAM" id="SSF89009">
    <property type="entry name" value="GAT-like domain"/>
    <property type="match status" value="1"/>
</dbReference>
<dbReference type="EMBL" id="LVYI01000001">
    <property type="protein sequence ID" value="OAP64454.1"/>
    <property type="molecule type" value="Genomic_DNA"/>
</dbReference>
<feature type="compositionally biased region" description="Low complexity" evidence="1">
    <location>
        <begin position="423"/>
        <end position="436"/>
    </location>
</feature>
<dbReference type="Pfam" id="PF03127">
    <property type="entry name" value="GAT"/>
    <property type="match status" value="1"/>
</dbReference>
<organism evidence="3 4">
    <name type="scientific">Fonsecaea erecta</name>
    <dbReference type="NCBI Taxonomy" id="1367422"/>
    <lineage>
        <taxon>Eukaryota</taxon>
        <taxon>Fungi</taxon>
        <taxon>Dikarya</taxon>
        <taxon>Ascomycota</taxon>
        <taxon>Pezizomycotina</taxon>
        <taxon>Eurotiomycetes</taxon>
        <taxon>Chaetothyriomycetidae</taxon>
        <taxon>Chaetothyriales</taxon>
        <taxon>Herpotrichiellaceae</taxon>
        <taxon>Fonsecaea</taxon>
    </lineage>
</organism>
<dbReference type="InterPro" id="IPR038425">
    <property type="entry name" value="GAT_sf"/>
</dbReference>
<feature type="compositionally biased region" description="Polar residues" evidence="1">
    <location>
        <begin position="558"/>
        <end position="572"/>
    </location>
</feature>
<dbReference type="STRING" id="1367422.A0A178ZXE0"/>
<reference evidence="3 4" key="1">
    <citation type="submission" date="2016-04" db="EMBL/GenBank/DDBJ databases">
        <title>Draft genome of Fonsecaea erecta CBS 125763.</title>
        <authorList>
            <person name="Weiss V.A."/>
            <person name="Vicente V.A."/>
            <person name="Raittz R.T."/>
            <person name="Moreno L.F."/>
            <person name="De Souza E.M."/>
            <person name="Pedrosa F.O."/>
            <person name="Steffens M.B."/>
            <person name="Faoro H."/>
            <person name="Tadra-Sfeir M.Z."/>
            <person name="Najafzadeh M.J."/>
            <person name="Felipe M.S."/>
            <person name="Teixeira M."/>
            <person name="Sun J."/>
            <person name="Xi L."/>
            <person name="Gomes R."/>
            <person name="De Azevedo C.M."/>
            <person name="Salgado C.G."/>
            <person name="Da Silva M.B."/>
            <person name="Nascimento M.F."/>
            <person name="Queiroz-Telles F."/>
            <person name="Attili D.S."/>
            <person name="Gorbushina A."/>
        </authorList>
    </citation>
    <scope>NUCLEOTIDE SEQUENCE [LARGE SCALE GENOMIC DNA]</scope>
    <source>
        <strain evidence="3 4">CBS 125763</strain>
    </source>
</reference>
<feature type="region of interest" description="Disordered" evidence="1">
    <location>
        <begin position="207"/>
        <end position="227"/>
    </location>
</feature>
<dbReference type="CDD" id="cd21383">
    <property type="entry name" value="GAT_GGA_Tom1-like"/>
    <property type="match status" value="1"/>
</dbReference>
<dbReference type="GO" id="GO:0035091">
    <property type="term" value="F:phosphatidylinositol binding"/>
    <property type="evidence" value="ECO:0007669"/>
    <property type="project" value="InterPro"/>
</dbReference>
<dbReference type="Gene3D" id="1.25.40.90">
    <property type="match status" value="1"/>
</dbReference>